<dbReference type="InterPro" id="IPR036864">
    <property type="entry name" value="Zn2-C6_fun-type_DNA-bd_sf"/>
</dbReference>
<dbReference type="Pfam" id="PF11951">
    <property type="entry name" value="Fungal_trans_2"/>
    <property type="match status" value="1"/>
</dbReference>
<dbReference type="GO" id="GO:0000981">
    <property type="term" value="F:DNA-binding transcription factor activity, RNA polymerase II-specific"/>
    <property type="evidence" value="ECO:0007669"/>
    <property type="project" value="InterPro"/>
</dbReference>
<evidence type="ECO:0000313" key="6">
    <source>
        <dbReference type="Proteomes" id="UP000320762"/>
    </source>
</evidence>
<comment type="caution">
    <text evidence="5">The sequence shown here is derived from an EMBL/GenBank/DDBJ whole genome shotgun (WGS) entry which is preliminary data.</text>
</comment>
<feature type="compositionally biased region" description="Basic and acidic residues" evidence="3">
    <location>
        <begin position="142"/>
        <end position="151"/>
    </location>
</feature>
<name>A0A550CHL5_9AGAR</name>
<dbReference type="PANTHER" id="PTHR37534">
    <property type="entry name" value="TRANSCRIPTIONAL ACTIVATOR PROTEIN UGA3"/>
    <property type="match status" value="1"/>
</dbReference>
<evidence type="ECO:0000256" key="1">
    <source>
        <dbReference type="ARBA" id="ARBA00004123"/>
    </source>
</evidence>
<dbReference type="InterPro" id="IPR021858">
    <property type="entry name" value="Fun_TF"/>
</dbReference>
<feature type="domain" description="Zn(2)-C6 fungal-type" evidence="4">
    <location>
        <begin position="71"/>
        <end position="101"/>
    </location>
</feature>
<dbReference type="EMBL" id="VDMD01000007">
    <property type="protein sequence ID" value="TRM64291.1"/>
    <property type="molecule type" value="Genomic_DNA"/>
</dbReference>
<feature type="compositionally biased region" description="Low complexity" evidence="3">
    <location>
        <begin position="7"/>
        <end position="30"/>
    </location>
</feature>
<evidence type="ECO:0000259" key="4">
    <source>
        <dbReference type="PROSITE" id="PS50048"/>
    </source>
</evidence>
<feature type="region of interest" description="Disordered" evidence="3">
    <location>
        <begin position="130"/>
        <end position="181"/>
    </location>
</feature>
<evidence type="ECO:0000256" key="3">
    <source>
        <dbReference type="SAM" id="MobiDB-lite"/>
    </source>
</evidence>
<dbReference type="Pfam" id="PF00172">
    <property type="entry name" value="Zn_clus"/>
    <property type="match status" value="1"/>
</dbReference>
<feature type="compositionally biased region" description="Low complexity" evidence="3">
    <location>
        <begin position="161"/>
        <end position="175"/>
    </location>
</feature>
<dbReference type="SMART" id="SM00066">
    <property type="entry name" value="GAL4"/>
    <property type="match status" value="1"/>
</dbReference>
<accession>A0A550CHL5</accession>
<dbReference type="PANTHER" id="PTHR37534:SF46">
    <property type="entry name" value="ZN(II)2CYS6 TRANSCRIPTION FACTOR (EUROFUNG)"/>
    <property type="match status" value="1"/>
</dbReference>
<keyword evidence="2" id="KW-0539">Nucleus</keyword>
<dbReference type="PROSITE" id="PS00463">
    <property type="entry name" value="ZN2_CY6_FUNGAL_1"/>
    <property type="match status" value="1"/>
</dbReference>
<gene>
    <name evidence="5" type="ORF">BD626DRAFT_250332</name>
</gene>
<keyword evidence="6" id="KW-1185">Reference proteome</keyword>
<dbReference type="STRING" id="97359.A0A550CHL5"/>
<comment type="subcellular location">
    <subcellularLocation>
        <location evidence="1">Nucleus</location>
    </subcellularLocation>
</comment>
<evidence type="ECO:0000256" key="2">
    <source>
        <dbReference type="ARBA" id="ARBA00023242"/>
    </source>
</evidence>
<dbReference type="InterPro" id="IPR001138">
    <property type="entry name" value="Zn2Cys6_DnaBD"/>
</dbReference>
<dbReference type="PROSITE" id="PS50048">
    <property type="entry name" value="ZN2_CY6_FUNGAL_2"/>
    <property type="match status" value="1"/>
</dbReference>
<evidence type="ECO:0000313" key="5">
    <source>
        <dbReference type="EMBL" id="TRM64291.1"/>
    </source>
</evidence>
<dbReference type="SUPFAM" id="SSF57701">
    <property type="entry name" value="Zn2/Cys6 DNA-binding domain"/>
    <property type="match status" value="1"/>
</dbReference>
<dbReference type="GO" id="GO:0005634">
    <property type="term" value="C:nucleus"/>
    <property type="evidence" value="ECO:0007669"/>
    <property type="project" value="UniProtKB-SubCell"/>
</dbReference>
<proteinExistence type="predicted"/>
<dbReference type="CDD" id="cd00067">
    <property type="entry name" value="GAL4"/>
    <property type="match status" value="1"/>
</dbReference>
<reference evidence="5 6" key="1">
    <citation type="journal article" date="2019" name="New Phytol.">
        <title>Comparative genomics reveals unique wood-decay strategies and fruiting body development in the Schizophyllaceae.</title>
        <authorList>
            <person name="Almasi E."/>
            <person name="Sahu N."/>
            <person name="Krizsan K."/>
            <person name="Balint B."/>
            <person name="Kovacs G.M."/>
            <person name="Kiss B."/>
            <person name="Cseklye J."/>
            <person name="Drula E."/>
            <person name="Henrissat B."/>
            <person name="Nagy I."/>
            <person name="Chovatia M."/>
            <person name="Adam C."/>
            <person name="LaButti K."/>
            <person name="Lipzen A."/>
            <person name="Riley R."/>
            <person name="Grigoriev I.V."/>
            <person name="Nagy L.G."/>
        </authorList>
    </citation>
    <scope>NUCLEOTIDE SEQUENCE [LARGE SCALE GENOMIC DNA]</scope>
    <source>
        <strain evidence="5 6">NL-1724</strain>
    </source>
</reference>
<dbReference type="AlphaFoldDB" id="A0A550CHL5"/>
<feature type="region of interest" description="Disordered" evidence="3">
    <location>
        <begin position="1"/>
        <end position="72"/>
    </location>
</feature>
<dbReference type="OrthoDB" id="5419315at2759"/>
<dbReference type="GO" id="GO:0008270">
    <property type="term" value="F:zinc ion binding"/>
    <property type="evidence" value="ECO:0007669"/>
    <property type="project" value="InterPro"/>
</dbReference>
<dbReference type="Proteomes" id="UP000320762">
    <property type="component" value="Unassembled WGS sequence"/>
</dbReference>
<protein>
    <submittedName>
        <fullName evidence="5">Fungal-specific transcription factor domain-containing protein</fullName>
    </submittedName>
</protein>
<organism evidence="5 6">
    <name type="scientific">Schizophyllum amplum</name>
    <dbReference type="NCBI Taxonomy" id="97359"/>
    <lineage>
        <taxon>Eukaryota</taxon>
        <taxon>Fungi</taxon>
        <taxon>Dikarya</taxon>
        <taxon>Basidiomycota</taxon>
        <taxon>Agaricomycotina</taxon>
        <taxon>Agaricomycetes</taxon>
        <taxon>Agaricomycetidae</taxon>
        <taxon>Agaricales</taxon>
        <taxon>Schizophyllaceae</taxon>
        <taxon>Schizophyllum</taxon>
    </lineage>
</organism>
<sequence>MAFATFSHSGSGSPSSNNSASPNLSPASDSRSLSPAPRLHEERPQSTSSKAGRGGARRTIDRPRGTAGTGGCWTCRLRRKKCDEEPEEGQCKTCKRLSIECLGWGSRRPDWMRDKQAVEEYKANIKAQLTRAGLIRGQPRNPRAEGEERPSRPTRHRQTPSSASAGHSPSSSATSDEFGLPGLPGASNNHFAFNDPTVNVLDVNSLDLGTSFFSPYDPTPVSAMPNPASAMSDFGFSDPFRPAEEVPFDFDVRAPSPVQQNMPFFSGQSSVQDDHVMYFFQHVRGMKTFFSSNTVASITYSLIMQDPQGPVTNAVCALASLHYTQMRIAQGLEAPDPNLDRSNARYFQGESYFQLASAKQLRGYNESDAIAALHLICYAQLSGGTTDWQPVLTIACDWLTQTGLPKDDNPKLTYRNMSPTAKLAVRATLLMEMVASMSISRAPRFMALFQRMTSKTSASGYWAGPQGGDADTGLGCDTLNGCPDDAVYGLAEVSALAQWKATEQARGSLSLRELMRRGDDIERRLRSHFSDAPSLDDTAQDVQLAQLMAQAPVVDATIPTFPDDDTRRMIANIFRESALLYLHTVLSGTHPGVHEIVSTVNRILQLLHQLPASMYDRLLVFPIFLTGCLCSDGTQRVFLKMRLQAQDDTFGFGDMARIVAMMEQVWHERDVNMRAVDWQQVVRDSRLKVIFL</sequence>